<dbReference type="InterPro" id="IPR020945">
    <property type="entry name" value="DMSO/NO3_reduct_chaperone"/>
</dbReference>
<dbReference type="EMBL" id="BMYO01000004">
    <property type="protein sequence ID" value="GHD61928.1"/>
    <property type="molecule type" value="Genomic_DNA"/>
</dbReference>
<protein>
    <submittedName>
        <fullName evidence="3">Nitrate reductase molybdenum cofactor assembly chaperone</fullName>
    </submittedName>
</protein>
<dbReference type="InterPro" id="IPR003765">
    <property type="entry name" value="NO3_reductase_chaperone_NarJ"/>
</dbReference>
<keyword evidence="4" id="KW-1185">Reference proteome</keyword>
<organism evidence="3 4">
    <name type="scientific">Jeongeupia chitinilytica</name>
    <dbReference type="NCBI Taxonomy" id="1041641"/>
    <lineage>
        <taxon>Bacteria</taxon>
        <taxon>Pseudomonadati</taxon>
        <taxon>Pseudomonadota</taxon>
        <taxon>Betaproteobacteria</taxon>
        <taxon>Neisseriales</taxon>
        <taxon>Chitinibacteraceae</taxon>
        <taxon>Jeongeupia</taxon>
    </lineage>
</organism>
<gene>
    <name evidence="3" type="primary">narJ</name>
    <name evidence="3" type="ORF">GCM10007350_17040</name>
</gene>
<feature type="region of interest" description="Disordered" evidence="2">
    <location>
        <begin position="187"/>
        <end position="219"/>
    </location>
</feature>
<dbReference type="RefSeq" id="WP_189459879.1">
    <property type="nucleotide sequence ID" value="NZ_BMYO01000004.1"/>
</dbReference>
<evidence type="ECO:0000256" key="1">
    <source>
        <dbReference type="ARBA" id="ARBA00023063"/>
    </source>
</evidence>
<evidence type="ECO:0000313" key="4">
    <source>
        <dbReference type="Proteomes" id="UP000604737"/>
    </source>
</evidence>
<proteinExistence type="predicted"/>
<dbReference type="Proteomes" id="UP000604737">
    <property type="component" value="Unassembled WGS sequence"/>
</dbReference>
<comment type="caution">
    <text evidence="3">The sequence shown here is derived from an EMBL/GenBank/DDBJ whole genome shotgun (WGS) entry which is preliminary data.</text>
</comment>
<dbReference type="Gene3D" id="1.10.3480.10">
    <property type="entry name" value="TorD-like"/>
    <property type="match status" value="1"/>
</dbReference>
<dbReference type="InterPro" id="IPR036411">
    <property type="entry name" value="TorD-like_sf"/>
</dbReference>
<keyword evidence="1" id="KW-0534">Nitrate assimilation</keyword>
<evidence type="ECO:0000256" key="2">
    <source>
        <dbReference type="SAM" id="MobiDB-lite"/>
    </source>
</evidence>
<evidence type="ECO:0000313" key="3">
    <source>
        <dbReference type="EMBL" id="GHD61928.1"/>
    </source>
</evidence>
<dbReference type="PANTHER" id="PTHR43680:SF2">
    <property type="entry name" value="NITRATE REDUCTASE MOLYBDENUM COFACTOR ASSEMBLY CHAPERONE NARJ"/>
    <property type="match status" value="1"/>
</dbReference>
<reference evidence="4" key="1">
    <citation type="journal article" date="2019" name="Int. J. Syst. Evol. Microbiol.">
        <title>The Global Catalogue of Microorganisms (GCM) 10K type strain sequencing project: providing services to taxonomists for standard genome sequencing and annotation.</title>
        <authorList>
            <consortium name="The Broad Institute Genomics Platform"/>
            <consortium name="The Broad Institute Genome Sequencing Center for Infectious Disease"/>
            <person name="Wu L."/>
            <person name="Ma J."/>
        </authorList>
    </citation>
    <scope>NUCLEOTIDE SEQUENCE [LARGE SCALE GENOMIC DNA]</scope>
    <source>
        <strain evidence="4">KCTC 23701</strain>
    </source>
</reference>
<dbReference type="PANTHER" id="PTHR43680">
    <property type="entry name" value="NITRATE REDUCTASE MOLYBDENUM COFACTOR ASSEMBLY CHAPERONE"/>
    <property type="match status" value="1"/>
</dbReference>
<accession>A0ABQ3H0X0</accession>
<sequence length="219" mass="23800">MTTDTLHFRVLSALLQYPEAELIEALPELDAALAQAPTGLRITVAPLLAELNAGDLIAAQEGYVATFDRSRGHSLHLFEHIHGESRERGPALVDLMNAYRTHGFEIDANELPDYLPLFLEFLGSVDAATAQDFLNEAVHVIAALAERLGEAESRYACVMNALVALASVKIQPLVAPPIRDMDEMLETFGPGADGTEPLLSQAAGPQTVKFYPRNQEARP</sequence>
<name>A0ABQ3H0X0_9NEIS</name>
<dbReference type="NCBIfam" id="TIGR00684">
    <property type="entry name" value="narJ"/>
    <property type="match status" value="1"/>
</dbReference>
<dbReference type="Pfam" id="PF02613">
    <property type="entry name" value="Nitrate_red_del"/>
    <property type="match status" value="1"/>
</dbReference>
<dbReference type="SUPFAM" id="SSF89155">
    <property type="entry name" value="TorD-like"/>
    <property type="match status" value="1"/>
</dbReference>